<dbReference type="OrthoDB" id="10268103at2759"/>
<evidence type="ECO:0000259" key="2">
    <source>
        <dbReference type="Pfam" id="PF00551"/>
    </source>
</evidence>
<evidence type="ECO:0000313" key="3">
    <source>
        <dbReference type="EMBL" id="KAF2235218.1"/>
    </source>
</evidence>
<evidence type="ECO:0000256" key="1">
    <source>
        <dbReference type="ARBA" id="ARBA00012261"/>
    </source>
</evidence>
<name>A0A6A6HBN3_VIRVR</name>
<sequence>MQSLWKARSYWQPHLRRVAPSEFLGKLSYATKAHEPLRILFCGSDAFSVASLEALHKFYAATQPTVIESLDVVCRPAKRVGRGLKALREVPIKKAAQHFGLQVHEIDTFTGWQPPKPNGVPINLVIAVSFGLLVPPRILNNAKYGGLNVHPSLLPDLRGPAPLHHTLLQKRKNTGVTVQTLHPKDFDQGAIIAQTPSPGIPIPDPETCTPNQLLEVLAPIGGKMLVEALEAGLFVPPIKEIQPFTGLALSSELRHAHKVTPNDMYIDWQAWSAEDIILRQRIFQKLWDDELHRHCSPSQLSKECKRVTYHEWRLPNSFAQVQKLRASPTHADRNLAQLEEPRIGLDNIADLSPGTPCWVYESTTKQSLGVVTCDKRVICPTSATIDSRPKGEGVPELTRILTQNQRTLYSG</sequence>
<dbReference type="CDD" id="cd08646">
    <property type="entry name" value="FMT_core_Met-tRNA-FMT_N"/>
    <property type="match status" value="1"/>
</dbReference>
<dbReference type="Gene3D" id="3.40.50.12230">
    <property type="match status" value="1"/>
</dbReference>
<reference evidence="3" key="1">
    <citation type="journal article" date="2020" name="Stud. Mycol.">
        <title>101 Dothideomycetes genomes: a test case for predicting lifestyles and emergence of pathogens.</title>
        <authorList>
            <person name="Haridas S."/>
            <person name="Albert R."/>
            <person name="Binder M."/>
            <person name="Bloem J."/>
            <person name="Labutti K."/>
            <person name="Salamov A."/>
            <person name="Andreopoulos B."/>
            <person name="Baker S."/>
            <person name="Barry K."/>
            <person name="Bills G."/>
            <person name="Bluhm B."/>
            <person name="Cannon C."/>
            <person name="Castanera R."/>
            <person name="Culley D."/>
            <person name="Daum C."/>
            <person name="Ezra D."/>
            <person name="Gonzalez J."/>
            <person name="Henrissat B."/>
            <person name="Kuo A."/>
            <person name="Liang C."/>
            <person name="Lipzen A."/>
            <person name="Lutzoni F."/>
            <person name="Magnuson J."/>
            <person name="Mondo S."/>
            <person name="Nolan M."/>
            <person name="Ohm R."/>
            <person name="Pangilinan J."/>
            <person name="Park H.-J."/>
            <person name="Ramirez L."/>
            <person name="Alfaro M."/>
            <person name="Sun H."/>
            <person name="Tritt A."/>
            <person name="Yoshinaga Y."/>
            <person name="Zwiers L.-H."/>
            <person name="Turgeon B."/>
            <person name="Goodwin S."/>
            <person name="Spatafora J."/>
            <person name="Crous P."/>
            <person name="Grigoriev I."/>
        </authorList>
    </citation>
    <scope>NUCLEOTIDE SEQUENCE</scope>
    <source>
        <strain evidence="3">Tuck. ex Michener</strain>
    </source>
</reference>
<dbReference type="PANTHER" id="PTHR11138">
    <property type="entry name" value="METHIONYL-TRNA FORMYLTRANSFERASE"/>
    <property type="match status" value="1"/>
</dbReference>
<dbReference type="SUPFAM" id="SSF53328">
    <property type="entry name" value="Formyltransferase"/>
    <property type="match status" value="1"/>
</dbReference>
<accession>A0A6A6HBN3</accession>
<dbReference type="PANTHER" id="PTHR11138:SF5">
    <property type="entry name" value="METHIONYL-TRNA FORMYLTRANSFERASE, MITOCHONDRIAL"/>
    <property type="match status" value="1"/>
</dbReference>
<proteinExistence type="predicted"/>
<protein>
    <recommendedName>
        <fullName evidence="1">methionyl-tRNA formyltransferase</fullName>
        <ecNumber evidence="1">2.1.2.9</ecNumber>
    </recommendedName>
</protein>
<gene>
    <name evidence="3" type="ORF">EV356DRAFT_544439</name>
</gene>
<organism evidence="3 4">
    <name type="scientific">Viridothelium virens</name>
    <name type="common">Speckled blister lichen</name>
    <name type="synonym">Trypethelium virens</name>
    <dbReference type="NCBI Taxonomy" id="1048519"/>
    <lineage>
        <taxon>Eukaryota</taxon>
        <taxon>Fungi</taxon>
        <taxon>Dikarya</taxon>
        <taxon>Ascomycota</taxon>
        <taxon>Pezizomycotina</taxon>
        <taxon>Dothideomycetes</taxon>
        <taxon>Dothideomycetes incertae sedis</taxon>
        <taxon>Trypetheliales</taxon>
        <taxon>Trypetheliaceae</taxon>
        <taxon>Viridothelium</taxon>
    </lineage>
</organism>
<dbReference type="InterPro" id="IPR036477">
    <property type="entry name" value="Formyl_transf_N_sf"/>
</dbReference>
<dbReference type="InterPro" id="IPR041711">
    <property type="entry name" value="Met-tRNA-FMT_N"/>
</dbReference>
<feature type="domain" description="Formyl transferase N-terminal" evidence="2">
    <location>
        <begin position="67"/>
        <end position="201"/>
    </location>
</feature>
<evidence type="ECO:0000313" key="4">
    <source>
        <dbReference type="Proteomes" id="UP000800092"/>
    </source>
</evidence>
<dbReference type="Pfam" id="PF00551">
    <property type="entry name" value="Formyl_trans_N"/>
    <property type="match status" value="1"/>
</dbReference>
<dbReference type="InterPro" id="IPR002376">
    <property type="entry name" value="Formyl_transf_N"/>
</dbReference>
<dbReference type="EMBL" id="ML991793">
    <property type="protein sequence ID" value="KAF2235218.1"/>
    <property type="molecule type" value="Genomic_DNA"/>
</dbReference>
<dbReference type="GO" id="GO:0005739">
    <property type="term" value="C:mitochondrion"/>
    <property type="evidence" value="ECO:0007669"/>
    <property type="project" value="TreeGrafter"/>
</dbReference>
<dbReference type="GO" id="GO:0004479">
    <property type="term" value="F:methionyl-tRNA formyltransferase activity"/>
    <property type="evidence" value="ECO:0007669"/>
    <property type="project" value="UniProtKB-EC"/>
</dbReference>
<dbReference type="EC" id="2.1.2.9" evidence="1"/>
<keyword evidence="3" id="KW-0808">Transferase</keyword>
<dbReference type="Proteomes" id="UP000800092">
    <property type="component" value="Unassembled WGS sequence"/>
</dbReference>
<keyword evidence="4" id="KW-1185">Reference proteome</keyword>
<dbReference type="AlphaFoldDB" id="A0A6A6HBN3"/>